<comment type="caution">
    <text evidence="2">The sequence shown here is derived from an EMBL/GenBank/DDBJ whole genome shotgun (WGS) entry which is preliminary data.</text>
</comment>
<proteinExistence type="predicted"/>
<name>A0A8S1W134_PAROT</name>
<protein>
    <submittedName>
        <fullName evidence="2">Uncharacterized protein</fullName>
    </submittedName>
</protein>
<keyword evidence="1" id="KW-0732">Signal</keyword>
<dbReference type="EMBL" id="CAJJDP010000078">
    <property type="protein sequence ID" value="CAD8182653.1"/>
    <property type="molecule type" value="Genomic_DNA"/>
</dbReference>
<feature type="signal peptide" evidence="1">
    <location>
        <begin position="1"/>
        <end position="19"/>
    </location>
</feature>
<dbReference type="OMA" id="MVYSYPP"/>
<dbReference type="AlphaFoldDB" id="A0A8S1W134"/>
<dbReference type="OrthoDB" id="299247at2759"/>
<evidence type="ECO:0000256" key="1">
    <source>
        <dbReference type="SAM" id="SignalP"/>
    </source>
</evidence>
<evidence type="ECO:0000313" key="2">
    <source>
        <dbReference type="EMBL" id="CAD8182653.1"/>
    </source>
</evidence>
<sequence>MFVLIFIFIISLQAQTYVGQSPCSTLTIANCGVDAINGQGWCYWDSTLTPPACVTLPCYLIDEAAACRTGGSLITGGANTDCDSLGTISLEYDNVCCDKGLGKLSHAFVRFPMNFDGFVDSTNDNSPTYMSTLDISVSVKEMFKLYTVNPWLAYKEASELQFQDRLNAILDKYIEPTTRDVLLTEPKSHPFYIERIVYQSLQLLRDWTVIHKSPLNLRSAILPKIWSLALIALTRMTTFQPNYYRSHHYIINFAIIPYFKNSLKILGQDHTFTIDWSSFPYNSNGFVMVYSYPPEQFGIIKTYSDVICIRPFQGSSVTYVDSNDNYDNTFSQIRFTYYWQEGTYASIDQTKVKLFLISDDTQTITDTLLVFTCNQSQRTCTNTVNYPPATTLDRKGQNFFLAPDDYNSISDFKKSQCILAYKTWTTNCA</sequence>
<evidence type="ECO:0000313" key="3">
    <source>
        <dbReference type="Proteomes" id="UP000683925"/>
    </source>
</evidence>
<keyword evidence="3" id="KW-1185">Reference proteome</keyword>
<accession>A0A8S1W134</accession>
<dbReference type="Proteomes" id="UP000683925">
    <property type="component" value="Unassembled WGS sequence"/>
</dbReference>
<organism evidence="2 3">
    <name type="scientific">Paramecium octaurelia</name>
    <dbReference type="NCBI Taxonomy" id="43137"/>
    <lineage>
        <taxon>Eukaryota</taxon>
        <taxon>Sar</taxon>
        <taxon>Alveolata</taxon>
        <taxon>Ciliophora</taxon>
        <taxon>Intramacronucleata</taxon>
        <taxon>Oligohymenophorea</taxon>
        <taxon>Peniculida</taxon>
        <taxon>Parameciidae</taxon>
        <taxon>Paramecium</taxon>
    </lineage>
</organism>
<gene>
    <name evidence="2" type="ORF">POCTA_138.1.T0790150</name>
</gene>
<reference evidence="2" key="1">
    <citation type="submission" date="2021-01" db="EMBL/GenBank/DDBJ databases">
        <authorList>
            <consortium name="Genoscope - CEA"/>
            <person name="William W."/>
        </authorList>
    </citation>
    <scope>NUCLEOTIDE SEQUENCE</scope>
</reference>
<feature type="chain" id="PRO_5035824338" evidence="1">
    <location>
        <begin position="20"/>
        <end position="429"/>
    </location>
</feature>